<accession>A0A4Y4C3Z9</accession>
<gene>
    <name evidence="1" type="ORF">CVA01_27720</name>
</gene>
<dbReference type="RefSeq" id="WP_141331506.1">
    <property type="nucleotide sequence ID" value="NZ_BJNT01000026.1"/>
</dbReference>
<reference evidence="1 2" key="1">
    <citation type="submission" date="2019-06" db="EMBL/GenBank/DDBJ databases">
        <title>Whole genome shotgun sequence of Corynebacterium variabile NBRC 15286.</title>
        <authorList>
            <person name="Hosoyama A."/>
            <person name="Uohara A."/>
            <person name="Ohji S."/>
            <person name="Ichikawa N."/>
        </authorList>
    </citation>
    <scope>NUCLEOTIDE SEQUENCE [LARGE SCALE GENOMIC DNA]</scope>
    <source>
        <strain evidence="1 2">NBRC 15286</strain>
    </source>
</reference>
<dbReference type="EMBL" id="BJNT01000026">
    <property type="protein sequence ID" value="GEC87458.1"/>
    <property type="molecule type" value="Genomic_DNA"/>
</dbReference>
<name>A0A4Y4C3Z9_9CORY</name>
<organism evidence="1 2">
    <name type="scientific">Corynebacterium variabile</name>
    <dbReference type="NCBI Taxonomy" id="1727"/>
    <lineage>
        <taxon>Bacteria</taxon>
        <taxon>Bacillati</taxon>
        <taxon>Actinomycetota</taxon>
        <taxon>Actinomycetes</taxon>
        <taxon>Mycobacteriales</taxon>
        <taxon>Corynebacteriaceae</taxon>
        <taxon>Corynebacterium</taxon>
    </lineage>
</organism>
<proteinExistence type="predicted"/>
<sequence>MKCAWCDSPLQSAGSRGRTARYCSGRCRTAACRHRKQLPDALDRTPRWIRWADRDGNKVPVNPRGHAINAHRPTNWRPVEDVQDADLRGFVLNGDGIVCIDIDHCLDRAGRPQPWARALLRHFPDTWAEVSPSGNGLHLWGRAQHTGACIRRFHGHRVEVYADGRFITVTGNPVPNCPVILADLQEAIDTLP</sequence>
<evidence type="ECO:0008006" key="3">
    <source>
        <dbReference type="Google" id="ProtNLM"/>
    </source>
</evidence>
<evidence type="ECO:0000313" key="1">
    <source>
        <dbReference type="EMBL" id="GEC87458.1"/>
    </source>
</evidence>
<dbReference type="AlphaFoldDB" id="A0A4Y4C3Z9"/>
<comment type="caution">
    <text evidence="1">The sequence shown here is derived from an EMBL/GenBank/DDBJ whole genome shotgun (WGS) entry which is preliminary data.</text>
</comment>
<evidence type="ECO:0000313" key="2">
    <source>
        <dbReference type="Proteomes" id="UP000319986"/>
    </source>
</evidence>
<protein>
    <recommendedName>
        <fullName evidence="3">DNA primase</fullName>
    </recommendedName>
</protein>
<dbReference type="Proteomes" id="UP000319986">
    <property type="component" value="Unassembled WGS sequence"/>
</dbReference>
<dbReference type="GeneID" id="82888842"/>